<dbReference type="Pfam" id="PF03059">
    <property type="entry name" value="NAS"/>
    <property type="match status" value="1"/>
</dbReference>
<reference evidence="5" key="1">
    <citation type="journal article" date="2011" name="Genetics">
        <title>Massive changes in genome architecture accompany the transition to self-fertility in the filamentous fungus Neurospora tetrasperma.</title>
        <authorList>
            <person name="Ellison C.E."/>
            <person name="Stajich J.E."/>
            <person name="Jacobson D.J."/>
            <person name="Natvig D.O."/>
            <person name="Lapidus A."/>
            <person name="Foster B."/>
            <person name="Aerts A."/>
            <person name="Riley R."/>
            <person name="Lindquist E.A."/>
            <person name="Grigoriev I.V."/>
            <person name="Taylor J.W."/>
        </authorList>
    </citation>
    <scope>NUCLEOTIDE SEQUENCE [LARGE SCALE GENOMIC DNA]</scope>
    <source>
        <strain evidence="5">FGSC 2508 / P0657</strain>
    </source>
</reference>
<evidence type="ECO:0000256" key="1">
    <source>
        <dbReference type="ARBA" id="ARBA00007009"/>
    </source>
</evidence>
<comment type="similarity">
    <text evidence="1">Belongs to the nicotianamine synthase (NAS)-like family.</text>
</comment>
<accession>F8MAU4</accession>
<evidence type="ECO:0000256" key="3">
    <source>
        <dbReference type="ARBA" id="ARBA00022691"/>
    </source>
</evidence>
<dbReference type="Proteomes" id="UP000008065">
    <property type="component" value="Unassembled WGS sequence"/>
</dbReference>
<dbReference type="InterPro" id="IPR004298">
    <property type="entry name" value="Nicotian_synth"/>
</dbReference>
<sequence>MPALLSVLGLGSPRNHQSSHYLDNNTNPDILAEKLDTMGSANITKAQMIALSILDTHKQLKKLPTYQPGEEINRLLGNLVHTCVQIHPPSVIQQILNFPGLQQILSSLRTICSEAESCLETHWAEHTLALAAHQGHETVLKALQTDFPYFQNYIDLARLELSAIRAALPPNNTAPLKKITFIGSGPLPLTSWCLLDEIRKTSSPNDTIPIICNIDMSPTAIDVSSQLNGALGPWGEGMKFLCGEAGSSSISLEDSDVVYIAALVGLSQEDKEEIFLKVVRTMRPGALLVVRSAWGLRTCLYPEVNVTTERLLGVLECCAVVHPFTDVVNSVVVARVRG</sequence>
<keyword evidence="2" id="KW-0808">Transferase</keyword>
<keyword evidence="3" id="KW-0949">S-adenosyl-L-methionine</keyword>
<dbReference type="OrthoDB" id="1858069at2759"/>
<dbReference type="VEuPathDB" id="FungiDB:NEUTE1DRAFT_97353"/>
<dbReference type="PROSITE" id="PS51142">
    <property type="entry name" value="NAS"/>
    <property type="match status" value="1"/>
</dbReference>
<dbReference type="EMBL" id="GL891302">
    <property type="protein sequence ID" value="EGO60162.1"/>
    <property type="molecule type" value="Genomic_DNA"/>
</dbReference>
<organism evidence="4 5">
    <name type="scientific">Neurospora tetrasperma (strain FGSC 2508 / ATCC MYA-4615 / P0657)</name>
    <dbReference type="NCBI Taxonomy" id="510951"/>
    <lineage>
        <taxon>Eukaryota</taxon>
        <taxon>Fungi</taxon>
        <taxon>Dikarya</taxon>
        <taxon>Ascomycota</taxon>
        <taxon>Pezizomycotina</taxon>
        <taxon>Sordariomycetes</taxon>
        <taxon>Sordariomycetidae</taxon>
        <taxon>Sordariales</taxon>
        <taxon>Sordariaceae</taxon>
        <taxon>Neurospora</taxon>
    </lineage>
</organism>
<dbReference type="PANTHER" id="PTHR32266">
    <property type="entry name" value="NICOTIANAMINE SYNTHASE 3"/>
    <property type="match status" value="1"/>
</dbReference>
<dbReference type="AlphaFoldDB" id="F8MAU4"/>
<dbReference type="InterPro" id="IPR029063">
    <property type="entry name" value="SAM-dependent_MTases_sf"/>
</dbReference>
<dbReference type="GO" id="GO:0030418">
    <property type="term" value="P:nicotianamine biosynthetic process"/>
    <property type="evidence" value="ECO:0007669"/>
    <property type="project" value="InterPro"/>
</dbReference>
<gene>
    <name evidence="4" type="ORF">NEUTE1DRAFT_97353</name>
</gene>
<dbReference type="PANTHER" id="PTHR32266:SF12">
    <property type="entry name" value="NICOTIANAMINE SYNTHASE 3"/>
    <property type="match status" value="1"/>
</dbReference>
<evidence type="ECO:0000256" key="2">
    <source>
        <dbReference type="ARBA" id="ARBA00022679"/>
    </source>
</evidence>
<evidence type="ECO:0000313" key="4">
    <source>
        <dbReference type="EMBL" id="EGO60162.1"/>
    </source>
</evidence>
<dbReference type="GeneID" id="20831764"/>
<dbReference type="RefSeq" id="XP_009847509.1">
    <property type="nucleotide sequence ID" value="XM_009849207.1"/>
</dbReference>
<dbReference type="KEGG" id="nte:NEUTE1DRAFT97353"/>
<proteinExistence type="inferred from homology"/>
<keyword evidence="5" id="KW-1185">Reference proteome</keyword>
<evidence type="ECO:0000313" key="5">
    <source>
        <dbReference type="Proteomes" id="UP000008065"/>
    </source>
</evidence>
<dbReference type="Gene3D" id="3.40.50.150">
    <property type="entry name" value="Vaccinia Virus protein VP39"/>
    <property type="match status" value="1"/>
</dbReference>
<dbReference type="HOGENOM" id="CLU_031919_1_0_1"/>
<protein>
    <recommendedName>
        <fullName evidence="6">Nicotianamine synthase</fullName>
    </recommendedName>
</protein>
<name>F8MAU4_NEUT8</name>
<dbReference type="GO" id="GO:0030410">
    <property type="term" value="F:nicotianamine synthase activity"/>
    <property type="evidence" value="ECO:0007669"/>
    <property type="project" value="InterPro"/>
</dbReference>
<evidence type="ECO:0008006" key="6">
    <source>
        <dbReference type="Google" id="ProtNLM"/>
    </source>
</evidence>